<evidence type="ECO:0000256" key="2">
    <source>
        <dbReference type="ARBA" id="ARBA00022692"/>
    </source>
</evidence>
<feature type="transmembrane region" description="Helical" evidence="9">
    <location>
        <begin position="98"/>
        <end position="120"/>
    </location>
</feature>
<accession>A0A3M6TMX4</accession>
<comment type="caution">
    <text evidence="11">The sequence shown here is derived from an EMBL/GenBank/DDBJ whole genome shotgun (WGS) entry which is preliminary data.</text>
</comment>
<evidence type="ECO:0000256" key="8">
    <source>
        <dbReference type="SAM" id="MobiDB-lite"/>
    </source>
</evidence>
<dbReference type="GO" id="GO:0004930">
    <property type="term" value="F:G protein-coupled receptor activity"/>
    <property type="evidence" value="ECO:0007669"/>
    <property type="project" value="UniProtKB-KW"/>
</dbReference>
<dbReference type="InterPro" id="IPR000276">
    <property type="entry name" value="GPCR_Rhodpsn"/>
</dbReference>
<comment type="subcellular location">
    <subcellularLocation>
        <location evidence="1">Membrane</location>
        <topology evidence="1">Multi-pass membrane protein</topology>
    </subcellularLocation>
</comment>
<keyword evidence="5 9" id="KW-0472">Membrane</keyword>
<feature type="transmembrane region" description="Helical" evidence="9">
    <location>
        <begin position="57"/>
        <end position="78"/>
    </location>
</feature>
<name>A0A3M6TMX4_POCDA</name>
<dbReference type="OMA" id="SCNARQS"/>
<feature type="transmembrane region" description="Helical" evidence="9">
    <location>
        <begin position="281"/>
        <end position="299"/>
    </location>
</feature>
<evidence type="ECO:0000256" key="1">
    <source>
        <dbReference type="ARBA" id="ARBA00004141"/>
    </source>
</evidence>
<proteinExistence type="predicted"/>
<dbReference type="Proteomes" id="UP000275408">
    <property type="component" value="Unassembled WGS sequence"/>
</dbReference>
<evidence type="ECO:0000256" key="3">
    <source>
        <dbReference type="ARBA" id="ARBA00022989"/>
    </source>
</evidence>
<dbReference type="PRINTS" id="PR00237">
    <property type="entry name" value="GPCRRHODOPSN"/>
</dbReference>
<feature type="compositionally biased region" description="Polar residues" evidence="8">
    <location>
        <begin position="410"/>
        <end position="422"/>
    </location>
</feature>
<dbReference type="SUPFAM" id="SSF81321">
    <property type="entry name" value="Family A G protein-coupled receptor-like"/>
    <property type="match status" value="1"/>
</dbReference>
<organism evidence="11 12">
    <name type="scientific">Pocillopora damicornis</name>
    <name type="common">Cauliflower coral</name>
    <name type="synonym">Millepora damicornis</name>
    <dbReference type="NCBI Taxonomy" id="46731"/>
    <lineage>
        <taxon>Eukaryota</taxon>
        <taxon>Metazoa</taxon>
        <taxon>Cnidaria</taxon>
        <taxon>Anthozoa</taxon>
        <taxon>Hexacorallia</taxon>
        <taxon>Scleractinia</taxon>
        <taxon>Astrocoeniina</taxon>
        <taxon>Pocilloporidae</taxon>
        <taxon>Pocillopora</taxon>
    </lineage>
</organism>
<evidence type="ECO:0000256" key="6">
    <source>
        <dbReference type="ARBA" id="ARBA00023170"/>
    </source>
</evidence>
<keyword evidence="3 9" id="KW-1133">Transmembrane helix</keyword>
<feature type="transmembrane region" description="Helical" evidence="9">
    <location>
        <begin position="183"/>
        <end position="206"/>
    </location>
</feature>
<feature type="transmembrane region" description="Helical" evidence="9">
    <location>
        <begin position="26"/>
        <end position="45"/>
    </location>
</feature>
<dbReference type="Gene3D" id="1.20.1070.10">
    <property type="entry name" value="Rhodopsin 7-helix transmembrane proteins"/>
    <property type="match status" value="1"/>
</dbReference>
<feature type="domain" description="G-protein coupled receptors family 1 profile" evidence="10">
    <location>
        <begin position="41"/>
        <end position="299"/>
    </location>
</feature>
<gene>
    <name evidence="11" type="ORF">pdam_00023190</name>
</gene>
<dbReference type="CDD" id="cd00637">
    <property type="entry name" value="7tm_classA_rhodopsin-like"/>
    <property type="match status" value="1"/>
</dbReference>
<evidence type="ECO:0000313" key="12">
    <source>
        <dbReference type="Proteomes" id="UP000275408"/>
    </source>
</evidence>
<keyword evidence="4" id="KW-0297">G-protein coupled receptor</keyword>
<dbReference type="AlphaFoldDB" id="A0A3M6TMX4"/>
<dbReference type="InterPro" id="IPR017452">
    <property type="entry name" value="GPCR_Rhodpsn_7TM"/>
</dbReference>
<keyword evidence="12" id="KW-1185">Reference proteome</keyword>
<keyword evidence="7" id="KW-0807">Transducer</keyword>
<feature type="transmembrane region" description="Helical" evidence="9">
    <location>
        <begin position="248"/>
        <end position="269"/>
    </location>
</feature>
<dbReference type="Pfam" id="PF00001">
    <property type="entry name" value="7tm_1"/>
    <property type="match status" value="1"/>
</dbReference>
<feature type="region of interest" description="Disordered" evidence="8">
    <location>
        <begin position="410"/>
        <end position="447"/>
    </location>
</feature>
<dbReference type="PANTHER" id="PTHR24243:SF208">
    <property type="entry name" value="PYROKININ-1 RECEPTOR"/>
    <property type="match status" value="1"/>
</dbReference>
<dbReference type="OrthoDB" id="10036964at2759"/>
<evidence type="ECO:0000313" key="11">
    <source>
        <dbReference type="EMBL" id="RMX42765.1"/>
    </source>
</evidence>
<evidence type="ECO:0000256" key="5">
    <source>
        <dbReference type="ARBA" id="ARBA00023136"/>
    </source>
</evidence>
<reference evidence="11 12" key="1">
    <citation type="journal article" date="2018" name="Sci. Rep.">
        <title>Comparative analysis of the Pocillopora damicornis genome highlights role of immune system in coral evolution.</title>
        <authorList>
            <person name="Cunning R."/>
            <person name="Bay R.A."/>
            <person name="Gillette P."/>
            <person name="Baker A.C."/>
            <person name="Traylor-Knowles N."/>
        </authorList>
    </citation>
    <scope>NUCLEOTIDE SEQUENCE [LARGE SCALE GENOMIC DNA]</scope>
    <source>
        <strain evidence="11">RSMAS</strain>
        <tissue evidence="11">Whole animal</tissue>
    </source>
</reference>
<keyword evidence="2 9" id="KW-0812">Transmembrane</keyword>
<dbReference type="PROSITE" id="PS50262">
    <property type="entry name" value="G_PROTEIN_RECEP_F1_2"/>
    <property type="match status" value="1"/>
</dbReference>
<dbReference type="PANTHER" id="PTHR24243">
    <property type="entry name" value="G-PROTEIN COUPLED RECEPTOR"/>
    <property type="match status" value="1"/>
</dbReference>
<evidence type="ECO:0000256" key="9">
    <source>
        <dbReference type="SAM" id="Phobius"/>
    </source>
</evidence>
<evidence type="ECO:0000256" key="4">
    <source>
        <dbReference type="ARBA" id="ARBA00023040"/>
    </source>
</evidence>
<evidence type="ECO:0000259" key="10">
    <source>
        <dbReference type="PROSITE" id="PS50262"/>
    </source>
</evidence>
<dbReference type="EMBL" id="RCHS01003295">
    <property type="protein sequence ID" value="RMX42765.1"/>
    <property type="molecule type" value="Genomic_DNA"/>
</dbReference>
<evidence type="ECO:0000256" key="7">
    <source>
        <dbReference type="ARBA" id="ARBA00023224"/>
    </source>
</evidence>
<dbReference type="GO" id="GO:0005886">
    <property type="term" value="C:plasma membrane"/>
    <property type="evidence" value="ECO:0007669"/>
    <property type="project" value="TreeGrafter"/>
</dbReference>
<keyword evidence="6" id="KW-0675">Receptor</keyword>
<sequence>MSSPASDFFPNATPSVPTVPFQVNPILGLIVEVVILLLICGHFFIITTLGLYKPWNIADLLLFSLSVADALNAAIPLQMLNVLNNFIGPETWNEASCAVFVILTYTFRIASVCTITLISGDRAILLTRPLQHHVIVTIERARVAVIAIWLFSIFMSILPFIGVGKTGYRKGFCFYQLYDFGVAYGYIIESIGIMQLILVLICFIAIKLSSGRFVKRQSTMAASRQTGGKNKQARETAGTRQVKQMSTMMAMVVLLYYISWLPYLLINLYGMVTGKFNHSQVVLVGLLSLVNALINPILYGKMSLRYRQGYIFIFRKILSLCGASKPDGSFFDGTRRAASKIARNSTAGTSCNARQSIDAAFQDGGFKGAKDESSTRRAGVRFEVNNKVDNEAEERASNAFLLVEDSNANLRSPDTSSLQTSLRSEDEDIKKINGEYSPLDESYDSVL</sequence>
<protein>
    <recommendedName>
        <fullName evidence="10">G-protein coupled receptors family 1 profile domain-containing protein</fullName>
    </recommendedName>
</protein>
<feature type="transmembrane region" description="Helical" evidence="9">
    <location>
        <begin position="141"/>
        <end position="163"/>
    </location>
</feature>